<evidence type="ECO:0000259" key="9">
    <source>
        <dbReference type="PROSITE" id="PS50928"/>
    </source>
</evidence>
<keyword evidence="11" id="KW-1185">Reference proteome</keyword>
<evidence type="ECO:0000256" key="6">
    <source>
        <dbReference type="ARBA" id="ARBA00023136"/>
    </source>
</evidence>
<feature type="transmembrane region" description="Helical" evidence="7">
    <location>
        <begin position="283"/>
        <end position="306"/>
    </location>
</feature>
<feature type="transmembrane region" description="Helical" evidence="7">
    <location>
        <begin position="94"/>
        <end position="115"/>
    </location>
</feature>
<gene>
    <name evidence="10" type="ORF">ACFO8M_15230</name>
</gene>
<dbReference type="PANTHER" id="PTHR30193:SF37">
    <property type="entry name" value="INNER MEMBRANE ABC TRANSPORTER PERMEASE PROTEIN YCJO"/>
    <property type="match status" value="1"/>
</dbReference>
<feature type="compositionally biased region" description="Basic residues" evidence="8">
    <location>
        <begin position="16"/>
        <end position="26"/>
    </location>
</feature>
<dbReference type="InterPro" id="IPR035906">
    <property type="entry name" value="MetI-like_sf"/>
</dbReference>
<accession>A0ABV7Q0L3</accession>
<evidence type="ECO:0000256" key="3">
    <source>
        <dbReference type="ARBA" id="ARBA00022475"/>
    </source>
</evidence>
<keyword evidence="5 7" id="KW-1133">Transmembrane helix</keyword>
<evidence type="ECO:0000256" key="2">
    <source>
        <dbReference type="ARBA" id="ARBA00022448"/>
    </source>
</evidence>
<dbReference type="InterPro" id="IPR000515">
    <property type="entry name" value="MetI-like"/>
</dbReference>
<evidence type="ECO:0000256" key="7">
    <source>
        <dbReference type="RuleBase" id="RU363032"/>
    </source>
</evidence>
<evidence type="ECO:0000256" key="4">
    <source>
        <dbReference type="ARBA" id="ARBA00022692"/>
    </source>
</evidence>
<dbReference type="EMBL" id="JBHRWO010000012">
    <property type="protein sequence ID" value="MFC3493831.1"/>
    <property type="molecule type" value="Genomic_DNA"/>
</dbReference>
<dbReference type="Gene3D" id="1.10.3720.10">
    <property type="entry name" value="MetI-like"/>
    <property type="match status" value="1"/>
</dbReference>
<dbReference type="InterPro" id="IPR051393">
    <property type="entry name" value="ABC_transporter_permease"/>
</dbReference>
<keyword evidence="6 7" id="KW-0472">Membrane</keyword>
<feature type="region of interest" description="Disordered" evidence="8">
    <location>
        <begin position="1"/>
        <end position="26"/>
    </location>
</feature>
<keyword evidence="2 7" id="KW-0813">Transport</keyword>
<dbReference type="CDD" id="cd06261">
    <property type="entry name" value="TM_PBP2"/>
    <property type="match status" value="1"/>
</dbReference>
<evidence type="ECO:0000256" key="8">
    <source>
        <dbReference type="SAM" id="MobiDB-lite"/>
    </source>
</evidence>
<evidence type="ECO:0000313" key="11">
    <source>
        <dbReference type="Proteomes" id="UP001595712"/>
    </source>
</evidence>
<protein>
    <submittedName>
        <fullName evidence="10">Carbohydrate ABC transporter permease</fullName>
    </submittedName>
</protein>
<dbReference type="SUPFAM" id="SSF161098">
    <property type="entry name" value="MetI-like"/>
    <property type="match status" value="1"/>
</dbReference>
<feature type="transmembrane region" description="Helical" evidence="7">
    <location>
        <begin position="229"/>
        <end position="249"/>
    </location>
</feature>
<evidence type="ECO:0000256" key="5">
    <source>
        <dbReference type="ARBA" id="ARBA00022989"/>
    </source>
</evidence>
<reference evidence="11" key="1">
    <citation type="journal article" date="2019" name="Int. J. Syst. Evol. Microbiol.">
        <title>The Global Catalogue of Microorganisms (GCM) 10K type strain sequencing project: providing services to taxonomists for standard genome sequencing and annotation.</title>
        <authorList>
            <consortium name="The Broad Institute Genomics Platform"/>
            <consortium name="The Broad Institute Genome Sequencing Center for Infectious Disease"/>
            <person name="Wu L."/>
            <person name="Ma J."/>
        </authorList>
    </citation>
    <scope>NUCLEOTIDE SEQUENCE [LARGE SCALE GENOMIC DNA]</scope>
    <source>
        <strain evidence="11">CGMCC 4.7396</strain>
    </source>
</reference>
<evidence type="ECO:0000313" key="10">
    <source>
        <dbReference type="EMBL" id="MFC3493831.1"/>
    </source>
</evidence>
<proteinExistence type="inferred from homology"/>
<sequence length="315" mass="35163">MTDLLDTEPRSESASARRKPPHRRRRPRATIEAYAMLAPSILGFAVFLIAPIVIVVLLSFFDWNLLSDPEFIGLENYRQLAGDERALRSIGNTFYYVLLNIPVQTALALLLALALNSKIKARNAFRVIYVLPWMAMPVALGVIWRWVFDPTYGALNRFLGLFGIDGAAWLTDSTWAMPVIASVNVWQYTGYTMLFFLAGLQAIPAQLYEAADVDGASPLYRFFKITLPLLRPAMLFVLITSVIGSFQVFDTIHVMTAGGPAGSTATLNYQIYLESFTQRNAGYASMLAVVLFAIIALITLTQAAFFRKRTTYDFS</sequence>
<dbReference type="RefSeq" id="WP_387976966.1">
    <property type="nucleotide sequence ID" value="NZ_JBHRWO010000012.1"/>
</dbReference>
<evidence type="ECO:0000256" key="1">
    <source>
        <dbReference type="ARBA" id="ARBA00004651"/>
    </source>
</evidence>
<comment type="caution">
    <text evidence="10">The sequence shown here is derived from an EMBL/GenBank/DDBJ whole genome shotgun (WGS) entry which is preliminary data.</text>
</comment>
<dbReference type="PANTHER" id="PTHR30193">
    <property type="entry name" value="ABC TRANSPORTER PERMEASE PROTEIN"/>
    <property type="match status" value="1"/>
</dbReference>
<dbReference type="Proteomes" id="UP001595712">
    <property type="component" value="Unassembled WGS sequence"/>
</dbReference>
<organism evidence="10 11">
    <name type="scientific">Glycomyces rhizosphaerae</name>
    <dbReference type="NCBI Taxonomy" id="2054422"/>
    <lineage>
        <taxon>Bacteria</taxon>
        <taxon>Bacillati</taxon>
        <taxon>Actinomycetota</taxon>
        <taxon>Actinomycetes</taxon>
        <taxon>Glycomycetales</taxon>
        <taxon>Glycomycetaceae</taxon>
        <taxon>Glycomyces</taxon>
    </lineage>
</organism>
<feature type="transmembrane region" description="Helical" evidence="7">
    <location>
        <begin position="127"/>
        <end position="147"/>
    </location>
</feature>
<dbReference type="Pfam" id="PF00528">
    <property type="entry name" value="BPD_transp_1"/>
    <property type="match status" value="1"/>
</dbReference>
<feature type="domain" description="ABC transmembrane type-1" evidence="9">
    <location>
        <begin position="90"/>
        <end position="302"/>
    </location>
</feature>
<comment type="similarity">
    <text evidence="7">Belongs to the binding-protein-dependent transport system permease family.</text>
</comment>
<keyword evidence="3" id="KW-1003">Cell membrane</keyword>
<comment type="subcellular location">
    <subcellularLocation>
        <location evidence="1 7">Cell membrane</location>
        <topology evidence="1 7">Multi-pass membrane protein</topology>
    </subcellularLocation>
</comment>
<name>A0ABV7Q0L3_9ACTN</name>
<feature type="transmembrane region" description="Helical" evidence="7">
    <location>
        <begin position="33"/>
        <end position="61"/>
    </location>
</feature>
<keyword evidence="4 7" id="KW-0812">Transmembrane</keyword>
<dbReference type="PROSITE" id="PS50928">
    <property type="entry name" value="ABC_TM1"/>
    <property type="match status" value="1"/>
</dbReference>